<dbReference type="InterPro" id="IPR029058">
    <property type="entry name" value="AB_hydrolase_fold"/>
</dbReference>
<dbReference type="Gene3D" id="3.40.50.1820">
    <property type="entry name" value="alpha/beta hydrolase"/>
    <property type="match status" value="1"/>
</dbReference>
<feature type="transmembrane region" description="Helical" evidence="11">
    <location>
        <begin position="26"/>
        <end position="51"/>
    </location>
</feature>
<keyword evidence="6 10" id="KW-0378">Hydrolase</keyword>
<evidence type="ECO:0000256" key="9">
    <source>
        <dbReference type="ARBA" id="ARBA00034075"/>
    </source>
</evidence>
<evidence type="ECO:0000256" key="3">
    <source>
        <dbReference type="ARBA" id="ARBA00022651"/>
    </source>
</evidence>
<evidence type="ECO:0000313" key="13">
    <source>
        <dbReference type="Proteomes" id="UP000613580"/>
    </source>
</evidence>
<dbReference type="PANTHER" id="PTHR33938">
    <property type="entry name" value="FERULOYL ESTERASE B-RELATED"/>
    <property type="match status" value="1"/>
</dbReference>
<dbReference type="Proteomes" id="UP000613580">
    <property type="component" value="Unassembled WGS sequence"/>
</dbReference>
<keyword evidence="7" id="KW-0106">Calcium</keyword>
<keyword evidence="11" id="KW-1133">Transmembrane helix</keyword>
<comment type="catalytic activity">
    <reaction evidence="9">
        <text>feruloyl-polysaccharide + H2O = ferulate + polysaccharide.</text>
        <dbReference type="EC" id="3.1.1.73"/>
    </reaction>
</comment>
<dbReference type="SUPFAM" id="SSF53474">
    <property type="entry name" value="alpha/beta-Hydrolases"/>
    <property type="match status" value="1"/>
</dbReference>
<accession>A0A8H6VU97</accession>
<dbReference type="EC" id="3.1.1.-" evidence="10"/>
<dbReference type="GO" id="GO:0045493">
    <property type="term" value="P:xylan catabolic process"/>
    <property type="evidence" value="ECO:0007669"/>
    <property type="project" value="UniProtKB-KW"/>
</dbReference>
<evidence type="ECO:0000256" key="6">
    <source>
        <dbReference type="ARBA" id="ARBA00022801"/>
    </source>
</evidence>
<dbReference type="GO" id="GO:0046872">
    <property type="term" value="F:metal ion binding"/>
    <property type="evidence" value="ECO:0007669"/>
    <property type="project" value="UniProtKB-KW"/>
</dbReference>
<dbReference type="OrthoDB" id="3039123at2759"/>
<keyword evidence="11" id="KW-0812">Transmembrane</keyword>
<sequence length="706" mass="76499">MAHRDSLRQLLTRDIYVQSPITTTTLVVFGLIGIVPVAAMVAVTAFTFYVSIAALVEIALFLSFILSVACVSSVTVALVWVAVVDSVLLSWGDLAQAAALSTDAPETVAEQLLLFLLTGRIYFILDSPSTRRSYTKHFQGRLTDEADSGCCSYPLPPCIPLLIRRKRRSRHGKPSGGTLFDHVCLPRPRPPSLVAMEVAVALLSRLFAGWLQPVGNATLQANCLALKTNFTFENTAILDVAYLSGPSKLAPLGICETGKVRHSVPMCRVQFHTNTSAESGIDAEMWLPDEWNGRFMGLGNRGLTGCIRYDQLEYSSSTLHFATVSTNGGHDGDTAQPLLKNPESLLDYASRAVHTEAVIGKQLLEAYYGGPANHSYYMGCSQGGRQGVQSALQHPDDFDGILAGAPTVDFSNLMHWTAMQHAHVAGNSSISPAAWKQISKEVLRQCDALDGVVDGIITEPDSCDFRPESLLCSEGQPKGAFCLTVAQVDALRNIYAPMYGAGGKLISARFDPGAESSPLLGRLYGDAMLSHPASWLKYVVLNGSEVQGKDYGVTKNKAIRAATGEEMDTSSGDFSAFRERGGRLITYHGRADGILPSGRSKQYYDHVSRTNSLPTLDDFYRLFLIPGMDHCENGPGAFKFGQSATAAAPTNNSTHDIISALVDWVENGVAPESIVGTDVKGKEREHCRYPMKSVWNVEAGRYVCRV</sequence>
<dbReference type="InterPro" id="IPR011118">
    <property type="entry name" value="Tannase/feruloyl_esterase"/>
</dbReference>
<organism evidence="12 13">
    <name type="scientific">Mycena chlorophos</name>
    <name type="common">Agaric fungus</name>
    <name type="synonym">Agaricus chlorophos</name>
    <dbReference type="NCBI Taxonomy" id="658473"/>
    <lineage>
        <taxon>Eukaryota</taxon>
        <taxon>Fungi</taxon>
        <taxon>Dikarya</taxon>
        <taxon>Basidiomycota</taxon>
        <taxon>Agaricomycotina</taxon>
        <taxon>Agaricomycetes</taxon>
        <taxon>Agaricomycetidae</taxon>
        <taxon>Agaricales</taxon>
        <taxon>Marasmiineae</taxon>
        <taxon>Mycenaceae</taxon>
        <taxon>Mycena</taxon>
    </lineage>
</organism>
<evidence type="ECO:0000256" key="8">
    <source>
        <dbReference type="ARBA" id="ARBA00023157"/>
    </source>
</evidence>
<evidence type="ECO:0000256" key="4">
    <source>
        <dbReference type="ARBA" id="ARBA00022723"/>
    </source>
</evidence>
<keyword evidence="13" id="KW-1185">Reference proteome</keyword>
<comment type="caution">
    <text evidence="12">The sequence shown here is derived from an EMBL/GenBank/DDBJ whole genome shotgun (WGS) entry which is preliminary data.</text>
</comment>
<gene>
    <name evidence="12" type="ORF">HMN09_01289300</name>
</gene>
<dbReference type="EMBL" id="JACAZE010000026">
    <property type="protein sequence ID" value="KAF7290313.1"/>
    <property type="molecule type" value="Genomic_DNA"/>
</dbReference>
<keyword evidence="3" id="KW-0624">Polysaccharide degradation</keyword>
<evidence type="ECO:0000256" key="1">
    <source>
        <dbReference type="ARBA" id="ARBA00006249"/>
    </source>
</evidence>
<name>A0A8H6VU97_MYCCL</name>
<dbReference type="PANTHER" id="PTHR33938:SF15">
    <property type="entry name" value="FERULOYL ESTERASE B-RELATED"/>
    <property type="match status" value="1"/>
</dbReference>
<evidence type="ECO:0000256" key="10">
    <source>
        <dbReference type="RuleBase" id="RU361238"/>
    </source>
</evidence>
<keyword evidence="5" id="KW-0732">Signal</keyword>
<comment type="similarity">
    <text evidence="1 10">Belongs to the tannase family.</text>
</comment>
<keyword evidence="8" id="KW-1015">Disulfide bond</keyword>
<protein>
    <recommendedName>
        <fullName evidence="10">Carboxylic ester hydrolase</fullName>
        <ecNumber evidence="10">3.1.1.-</ecNumber>
    </recommendedName>
</protein>
<evidence type="ECO:0000256" key="11">
    <source>
        <dbReference type="SAM" id="Phobius"/>
    </source>
</evidence>
<evidence type="ECO:0000256" key="7">
    <source>
        <dbReference type="ARBA" id="ARBA00022837"/>
    </source>
</evidence>
<keyword evidence="2" id="KW-0719">Serine esterase</keyword>
<keyword evidence="3" id="KW-0858">Xylan degradation</keyword>
<dbReference type="AlphaFoldDB" id="A0A8H6VU97"/>
<reference evidence="12" key="1">
    <citation type="submission" date="2020-05" db="EMBL/GenBank/DDBJ databases">
        <title>Mycena genomes resolve the evolution of fungal bioluminescence.</title>
        <authorList>
            <person name="Tsai I.J."/>
        </authorList>
    </citation>
    <scope>NUCLEOTIDE SEQUENCE</scope>
    <source>
        <strain evidence="12">110903Hualien_Pintung</strain>
    </source>
</reference>
<keyword evidence="11" id="KW-0472">Membrane</keyword>
<dbReference type="Pfam" id="PF07519">
    <property type="entry name" value="Tannase"/>
    <property type="match status" value="2"/>
</dbReference>
<keyword evidence="3" id="KW-0119">Carbohydrate metabolism</keyword>
<evidence type="ECO:0000256" key="5">
    <source>
        <dbReference type="ARBA" id="ARBA00022729"/>
    </source>
</evidence>
<dbReference type="GO" id="GO:0030600">
    <property type="term" value="F:feruloyl esterase activity"/>
    <property type="evidence" value="ECO:0007669"/>
    <property type="project" value="UniProtKB-EC"/>
</dbReference>
<keyword evidence="4" id="KW-0479">Metal-binding</keyword>
<feature type="transmembrane region" description="Helical" evidence="11">
    <location>
        <begin position="58"/>
        <end position="83"/>
    </location>
</feature>
<evidence type="ECO:0000313" key="12">
    <source>
        <dbReference type="EMBL" id="KAF7290313.1"/>
    </source>
</evidence>
<evidence type="ECO:0000256" key="2">
    <source>
        <dbReference type="ARBA" id="ARBA00022487"/>
    </source>
</evidence>
<proteinExistence type="inferred from homology"/>